<evidence type="ECO:0000313" key="1">
    <source>
        <dbReference type="EMBL" id="PIN88269.1"/>
    </source>
</evidence>
<proteinExistence type="predicted"/>
<sequence length="42" mass="4808">MKMLSIAVLLKGNLNPVLKYFFLTNRQLSTTSKQGFIFLFLA</sequence>
<name>A0A2G9NB06_AQUCT</name>
<protein>
    <submittedName>
        <fullName evidence="1">Uncharacterized protein</fullName>
    </submittedName>
</protein>
<dbReference type="EMBL" id="KV923448">
    <property type="protein sequence ID" value="PIN88269.1"/>
    <property type="molecule type" value="Genomic_DNA"/>
</dbReference>
<accession>A0A2G9NB06</accession>
<dbReference type="Proteomes" id="UP000228934">
    <property type="component" value="Unassembled WGS sequence"/>
</dbReference>
<gene>
    <name evidence="1" type="ORF">AB205_0152880</name>
</gene>
<reference evidence="2" key="1">
    <citation type="journal article" date="2017" name="Nat. Commun.">
        <title>The North American bullfrog draft genome provides insight into hormonal regulation of long noncoding RNA.</title>
        <authorList>
            <person name="Hammond S.A."/>
            <person name="Warren R.L."/>
            <person name="Vandervalk B.P."/>
            <person name="Kucuk E."/>
            <person name="Khan H."/>
            <person name="Gibb E.A."/>
            <person name="Pandoh P."/>
            <person name="Kirk H."/>
            <person name="Zhao Y."/>
            <person name="Jones M."/>
            <person name="Mungall A.J."/>
            <person name="Coope R."/>
            <person name="Pleasance S."/>
            <person name="Moore R.A."/>
            <person name="Holt R.A."/>
            <person name="Round J.M."/>
            <person name="Ohora S."/>
            <person name="Walle B.V."/>
            <person name="Veldhoen N."/>
            <person name="Helbing C.C."/>
            <person name="Birol I."/>
        </authorList>
    </citation>
    <scope>NUCLEOTIDE SEQUENCE [LARGE SCALE GENOMIC DNA]</scope>
</reference>
<keyword evidence="2" id="KW-1185">Reference proteome</keyword>
<evidence type="ECO:0000313" key="2">
    <source>
        <dbReference type="Proteomes" id="UP000228934"/>
    </source>
</evidence>
<dbReference type="AlphaFoldDB" id="A0A2G9NB06"/>
<organism evidence="1 2">
    <name type="scientific">Aquarana catesbeiana</name>
    <name type="common">American bullfrog</name>
    <name type="synonym">Rana catesbeiana</name>
    <dbReference type="NCBI Taxonomy" id="8400"/>
    <lineage>
        <taxon>Eukaryota</taxon>
        <taxon>Metazoa</taxon>
        <taxon>Chordata</taxon>
        <taxon>Craniata</taxon>
        <taxon>Vertebrata</taxon>
        <taxon>Euteleostomi</taxon>
        <taxon>Amphibia</taxon>
        <taxon>Batrachia</taxon>
        <taxon>Anura</taxon>
        <taxon>Neobatrachia</taxon>
        <taxon>Ranoidea</taxon>
        <taxon>Ranidae</taxon>
        <taxon>Aquarana</taxon>
    </lineage>
</organism>